<accession>A0A212IYP5</accession>
<name>A0A212IYP5_9BACT</name>
<dbReference type="AlphaFoldDB" id="A0A212IYP5"/>
<evidence type="ECO:0000313" key="1">
    <source>
        <dbReference type="EMBL" id="SBV92065.1"/>
    </source>
</evidence>
<dbReference type="EMBL" id="FLUM01000001">
    <property type="protein sequence ID" value="SBV92065.1"/>
    <property type="molecule type" value="Genomic_DNA"/>
</dbReference>
<gene>
    <name evidence="1" type="ORF">KL86DYS1_10509</name>
</gene>
<dbReference type="RefSeq" id="WP_296938408.1">
    <property type="nucleotide sequence ID" value="NZ_LT599032.1"/>
</dbReference>
<sequence length="142" mass="16282">MKANELTIGQKYIWRRNSEVSHEVIYLGTYEMSSCVVYDFEYKANGETKVTVLCEAHVERCIQVLPTNTNNLTQYIAEFKNNPCIATYSNLYNCGIYMYMLVSNAWQRVTTYKSDFSDIEVGGGLYNSPNIADISGVWVLRK</sequence>
<proteinExistence type="predicted"/>
<protein>
    <submittedName>
        <fullName evidence="1">Uncharacterized protein</fullName>
    </submittedName>
</protein>
<organism evidence="1">
    <name type="scientific">uncultured Dysgonomonas sp</name>
    <dbReference type="NCBI Taxonomy" id="206096"/>
    <lineage>
        <taxon>Bacteria</taxon>
        <taxon>Pseudomonadati</taxon>
        <taxon>Bacteroidota</taxon>
        <taxon>Bacteroidia</taxon>
        <taxon>Bacteroidales</taxon>
        <taxon>Dysgonomonadaceae</taxon>
        <taxon>Dysgonomonas</taxon>
        <taxon>environmental samples</taxon>
    </lineage>
</organism>
<reference evidence="1" key="1">
    <citation type="submission" date="2016-04" db="EMBL/GenBank/DDBJ databases">
        <authorList>
            <person name="Evans L.H."/>
            <person name="Alamgir A."/>
            <person name="Owens N."/>
            <person name="Weber N.D."/>
            <person name="Virtaneva K."/>
            <person name="Barbian K."/>
            <person name="Babar A."/>
            <person name="Rosenke K."/>
        </authorList>
    </citation>
    <scope>NUCLEOTIDE SEQUENCE</scope>
    <source>
        <strain evidence="1">86-1</strain>
    </source>
</reference>